<organism evidence="1 2">
    <name type="scientific">Portunus trituberculatus</name>
    <name type="common">Swimming crab</name>
    <name type="synonym">Neptunus trituberculatus</name>
    <dbReference type="NCBI Taxonomy" id="210409"/>
    <lineage>
        <taxon>Eukaryota</taxon>
        <taxon>Metazoa</taxon>
        <taxon>Ecdysozoa</taxon>
        <taxon>Arthropoda</taxon>
        <taxon>Crustacea</taxon>
        <taxon>Multicrustacea</taxon>
        <taxon>Malacostraca</taxon>
        <taxon>Eumalacostraca</taxon>
        <taxon>Eucarida</taxon>
        <taxon>Decapoda</taxon>
        <taxon>Pleocyemata</taxon>
        <taxon>Brachyura</taxon>
        <taxon>Eubrachyura</taxon>
        <taxon>Portunoidea</taxon>
        <taxon>Portunidae</taxon>
        <taxon>Portuninae</taxon>
        <taxon>Portunus</taxon>
    </lineage>
</organism>
<comment type="caution">
    <text evidence="1">The sequence shown here is derived from an EMBL/GenBank/DDBJ whole genome shotgun (WGS) entry which is preliminary data.</text>
</comment>
<evidence type="ECO:0000313" key="1">
    <source>
        <dbReference type="EMBL" id="MPC75757.1"/>
    </source>
</evidence>
<reference evidence="1 2" key="1">
    <citation type="submission" date="2019-05" db="EMBL/GenBank/DDBJ databases">
        <title>Another draft genome of Portunus trituberculatus and its Hox gene families provides insights of decapod evolution.</title>
        <authorList>
            <person name="Jeong J.-H."/>
            <person name="Song I."/>
            <person name="Kim S."/>
            <person name="Choi T."/>
            <person name="Kim D."/>
            <person name="Ryu S."/>
            <person name="Kim W."/>
        </authorList>
    </citation>
    <scope>NUCLEOTIDE SEQUENCE [LARGE SCALE GENOMIC DNA]</scope>
    <source>
        <tissue evidence="1">Muscle</tissue>
    </source>
</reference>
<name>A0A5B7I2S1_PORTR</name>
<dbReference type="AlphaFoldDB" id="A0A5B7I2S1"/>
<dbReference type="EMBL" id="VSRR010041792">
    <property type="protein sequence ID" value="MPC75757.1"/>
    <property type="molecule type" value="Genomic_DNA"/>
</dbReference>
<evidence type="ECO:0000313" key="2">
    <source>
        <dbReference type="Proteomes" id="UP000324222"/>
    </source>
</evidence>
<gene>
    <name evidence="1" type="ORF">E2C01_070150</name>
</gene>
<sequence>MPGVPRGCWAGHASAAGAAETTCSGTRMANTHLPRTCPAPARALPVEELRTC</sequence>
<accession>A0A5B7I2S1</accession>
<keyword evidence="2" id="KW-1185">Reference proteome</keyword>
<dbReference type="Proteomes" id="UP000324222">
    <property type="component" value="Unassembled WGS sequence"/>
</dbReference>
<protein>
    <submittedName>
        <fullName evidence="1">Uncharacterized protein</fullName>
    </submittedName>
</protein>
<proteinExistence type="predicted"/>